<dbReference type="EMBL" id="CAMXCT030003245">
    <property type="protein sequence ID" value="CAL4790630.1"/>
    <property type="molecule type" value="Genomic_DNA"/>
</dbReference>
<evidence type="ECO:0000256" key="3">
    <source>
        <dbReference type="ARBA" id="ARBA00022729"/>
    </source>
</evidence>
<sequence length="481" mass="54301">MAWNERWLMVCLQLLLAFLAEAGSKHGNAEFKKVALPHHSFSIPIEYTNLLGDWMLSGASIFERERLVLHPGVLERQGFAFNKRPLQTNDFQVTVGLRTSGPAKVEEVPEDQSFAFWFVRQNISGDFNESRMIRASSWRQGLTDEGYMLSGSKALFEGIGAVFSTSDFNKKPSTAISFVSNDNHQSLQYGIDVPSSSAKVIDFRNKEVEFTFRVQPTLVQASLVVDGIKHDCFSVDRKSFPVKVGGYIGFSAWSGSGTKLPDSVSLTKVEVTNFDDEAIGEDVIGASVAEQTQYSEMMSSDSRHFVDQKSQTEHLVKVTNMLSSHLNENKPVYDVMAFQVSGMIDSLNRLDRDCRLLTKEMKILESKRHHVSKAPKNQNNLEELKSHVYGLRRLLEKEGKAQLHKLEAVQKNLNEVKEQASKASGSSMLTKLVDQTRLLEESVLARSSQMTWMLLILLVVIVVIGVLMFNRMRYYEKKHFI</sequence>
<dbReference type="PANTHER" id="PTHR12223">
    <property type="entry name" value="VESICULAR MANNOSE-BINDING LECTIN"/>
    <property type="match status" value="1"/>
</dbReference>
<organism evidence="9">
    <name type="scientific">Cladocopium goreaui</name>
    <dbReference type="NCBI Taxonomy" id="2562237"/>
    <lineage>
        <taxon>Eukaryota</taxon>
        <taxon>Sar</taxon>
        <taxon>Alveolata</taxon>
        <taxon>Dinophyceae</taxon>
        <taxon>Suessiales</taxon>
        <taxon>Symbiodiniaceae</taxon>
        <taxon>Cladocopium</taxon>
    </lineage>
</organism>
<dbReference type="Proteomes" id="UP001152797">
    <property type="component" value="Unassembled WGS sequence"/>
</dbReference>
<evidence type="ECO:0000256" key="7">
    <source>
        <dbReference type="SAM" id="SignalP"/>
    </source>
</evidence>
<dbReference type="AlphaFoldDB" id="A0A9P1D3X0"/>
<dbReference type="GO" id="GO:0006888">
    <property type="term" value="P:endoplasmic reticulum to Golgi vesicle-mediated transport"/>
    <property type="evidence" value="ECO:0007669"/>
    <property type="project" value="TreeGrafter"/>
</dbReference>
<dbReference type="CDD" id="cd07308">
    <property type="entry name" value="lectin_leg-like"/>
    <property type="match status" value="1"/>
</dbReference>
<evidence type="ECO:0000256" key="5">
    <source>
        <dbReference type="ARBA" id="ARBA00023136"/>
    </source>
</evidence>
<dbReference type="GO" id="GO:0030134">
    <property type="term" value="C:COPII-coated ER to Golgi transport vesicle"/>
    <property type="evidence" value="ECO:0007669"/>
    <property type="project" value="TreeGrafter"/>
</dbReference>
<reference evidence="10 11" key="2">
    <citation type="submission" date="2024-05" db="EMBL/GenBank/DDBJ databases">
        <authorList>
            <person name="Chen Y."/>
            <person name="Shah S."/>
            <person name="Dougan E. K."/>
            <person name="Thang M."/>
            <person name="Chan C."/>
        </authorList>
    </citation>
    <scope>NUCLEOTIDE SEQUENCE [LARGE SCALE GENOMIC DNA]</scope>
</reference>
<dbReference type="GO" id="GO:0005793">
    <property type="term" value="C:endoplasmic reticulum-Golgi intermediate compartment"/>
    <property type="evidence" value="ECO:0007669"/>
    <property type="project" value="TreeGrafter"/>
</dbReference>
<reference evidence="9" key="1">
    <citation type="submission" date="2022-10" db="EMBL/GenBank/DDBJ databases">
        <authorList>
            <person name="Chen Y."/>
            <person name="Dougan E. K."/>
            <person name="Chan C."/>
            <person name="Rhodes N."/>
            <person name="Thang M."/>
        </authorList>
    </citation>
    <scope>NUCLEOTIDE SEQUENCE</scope>
</reference>
<accession>A0A9P1D3X0</accession>
<dbReference type="GO" id="GO:0005789">
    <property type="term" value="C:endoplasmic reticulum membrane"/>
    <property type="evidence" value="ECO:0007669"/>
    <property type="project" value="TreeGrafter"/>
</dbReference>
<feature type="domain" description="L-type lectin-like" evidence="8">
    <location>
        <begin position="33"/>
        <end position="274"/>
    </location>
</feature>
<evidence type="ECO:0000313" key="10">
    <source>
        <dbReference type="EMBL" id="CAL4790630.1"/>
    </source>
</evidence>
<keyword evidence="11" id="KW-1185">Reference proteome</keyword>
<evidence type="ECO:0000259" key="8">
    <source>
        <dbReference type="PROSITE" id="PS51328"/>
    </source>
</evidence>
<keyword evidence="3 7" id="KW-0732">Signal</keyword>
<evidence type="ECO:0000313" key="11">
    <source>
        <dbReference type="Proteomes" id="UP001152797"/>
    </source>
</evidence>
<proteinExistence type="predicted"/>
<dbReference type="InterPro" id="IPR005052">
    <property type="entry name" value="Lectin_leg"/>
</dbReference>
<dbReference type="PROSITE" id="PS51328">
    <property type="entry name" value="L_LECTIN_LIKE"/>
    <property type="match status" value="1"/>
</dbReference>
<feature type="signal peptide" evidence="7">
    <location>
        <begin position="1"/>
        <end position="22"/>
    </location>
</feature>
<dbReference type="SUPFAM" id="SSF49899">
    <property type="entry name" value="Concanavalin A-like lectins/glucanases"/>
    <property type="match status" value="1"/>
</dbReference>
<keyword evidence="2 6" id="KW-0812">Transmembrane</keyword>
<feature type="chain" id="PRO_5043270983" evidence="7">
    <location>
        <begin position="23"/>
        <end position="481"/>
    </location>
</feature>
<dbReference type="Pfam" id="PF03388">
    <property type="entry name" value="Lectin_leg-like"/>
    <property type="match status" value="1"/>
</dbReference>
<comment type="caution">
    <text evidence="9">The sequence shown here is derived from an EMBL/GenBank/DDBJ whole genome shotgun (WGS) entry which is preliminary data.</text>
</comment>
<comment type="subcellular location">
    <subcellularLocation>
        <location evidence="1">Membrane</location>
        <topology evidence="1">Single-pass type I membrane protein</topology>
    </subcellularLocation>
</comment>
<name>A0A9P1D3X0_9DINO</name>
<protein>
    <submittedName>
        <fullName evidence="10">L-type lectin-like domain-containing protein</fullName>
    </submittedName>
</protein>
<dbReference type="Gene3D" id="2.60.120.200">
    <property type="match status" value="1"/>
</dbReference>
<evidence type="ECO:0000256" key="1">
    <source>
        <dbReference type="ARBA" id="ARBA00004479"/>
    </source>
</evidence>
<feature type="transmembrane region" description="Helical" evidence="6">
    <location>
        <begin position="450"/>
        <end position="469"/>
    </location>
</feature>
<keyword evidence="5 6" id="KW-0472">Membrane</keyword>
<evidence type="ECO:0000256" key="4">
    <source>
        <dbReference type="ARBA" id="ARBA00022989"/>
    </source>
</evidence>
<dbReference type="EMBL" id="CAMXCT020003245">
    <property type="protein sequence ID" value="CAL1156693.1"/>
    <property type="molecule type" value="Genomic_DNA"/>
</dbReference>
<dbReference type="InterPro" id="IPR051136">
    <property type="entry name" value="Intracellular_Lectin-GPT"/>
</dbReference>
<gene>
    <name evidence="9" type="ORF">C1SCF055_LOCUS29191</name>
</gene>
<dbReference type="GO" id="GO:0005537">
    <property type="term" value="F:D-mannose binding"/>
    <property type="evidence" value="ECO:0007669"/>
    <property type="project" value="TreeGrafter"/>
</dbReference>
<dbReference type="InterPro" id="IPR013320">
    <property type="entry name" value="ConA-like_dom_sf"/>
</dbReference>
<dbReference type="GO" id="GO:0000139">
    <property type="term" value="C:Golgi membrane"/>
    <property type="evidence" value="ECO:0007669"/>
    <property type="project" value="TreeGrafter"/>
</dbReference>
<evidence type="ECO:0000256" key="6">
    <source>
        <dbReference type="SAM" id="Phobius"/>
    </source>
</evidence>
<dbReference type="OrthoDB" id="270293at2759"/>
<keyword evidence="4 6" id="KW-1133">Transmembrane helix</keyword>
<dbReference type="PANTHER" id="PTHR12223:SF28">
    <property type="entry name" value="LECTIN, MANNOSE BINDING 1 LIKE"/>
    <property type="match status" value="1"/>
</dbReference>
<evidence type="ECO:0000313" key="9">
    <source>
        <dbReference type="EMBL" id="CAI4003318.1"/>
    </source>
</evidence>
<dbReference type="EMBL" id="CAMXCT010003245">
    <property type="protein sequence ID" value="CAI4003318.1"/>
    <property type="molecule type" value="Genomic_DNA"/>
</dbReference>
<evidence type="ECO:0000256" key="2">
    <source>
        <dbReference type="ARBA" id="ARBA00022692"/>
    </source>
</evidence>